<feature type="domain" description="Glycoside hydrolase family 5" evidence="5">
    <location>
        <begin position="78"/>
        <end position="384"/>
    </location>
</feature>
<dbReference type="RefSeq" id="WP_099644920.1">
    <property type="nucleotide sequence ID" value="NZ_KZ319288.1"/>
</dbReference>
<dbReference type="InterPro" id="IPR017853">
    <property type="entry name" value="GH"/>
</dbReference>
<keyword evidence="2 4" id="KW-0378">Hydrolase</keyword>
<comment type="caution">
    <text evidence="6">The sequence shown here is derived from an EMBL/GenBank/DDBJ whole genome shotgun (WGS) entry which is preliminary data.</text>
</comment>
<keyword evidence="3 4" id="KW-0326">Glycosidase</keyword>
<evidence type="ECO:0000313" key="7">
    <source>
        <dbReference type="Proteomes" id="UP000229433"/>
    </source>
</evidence>
<evidence type="ECO:0000259" key="5">
    <source>
        <dbReference type="Pfam" id="PF00150"/>
    </source>
</evidence>
<keyword evidence="7" id="KW-1185">Reference proteome</keyword>
<evidence type="ECO:0000256" key="3">
    <source>
        <dbReference type="ARBA" id="ARBA00023295"/>
    </source>
</evidence>
<accession>A0A2G1VTK0</accession>
<dbReference type="AlphaFoldDB" id="A0A2G1VTK0"/>
<organism evidence="6 7">
    <name type="scientific">Leeuwenhoekiella nanhaiensis</name>
    <dbReference type="NCBI Taxonomy" id="1655491"/>
    <lineage>
        <taxon>Bacteria</taxon>
        <taxon>Pseudomonadati</taxon>
        <taxon>Bacteroidota</taxon>
        <taxon>Flavobacteriia</taxon>
        <taxon>Flavobacteriales</taxon>
        <taxon>Flavobacteriaceae</taxon>
        <taxon>Leeuwenhoekiella</taxon>
    </lineage>
</organism>
<dbReference type="Gene3D" id="2.60.120.260">
    <property type="entry name" value="Galactose-binding domain-like"/>
    <property type="match status" value="1"/>
</dbReference>
<dbReference type="InterPro" id="IPR008979">
    <property type="entry name" value="Galactose-bd-like_sf"/>
</dbReference>
<proteinExistence type="inferred from homology"/>
<evidence type="ECO:0000256" key="2">
    <source>
        <dbReference type="ARBA" id="ARBA00022801"/>
    </source>
</evidence>
<dbReference type="GO" id="GO:0009986">
    <property type="term" value="C:cell surface"/>
    <property type="evidence" value="ECO:0007669"/>
    <property type="project" value="TreeGrafter"/>
</dbReference>
<dbReference type="Proteomes" id="UP000229433">
    <property type="component" value="Unassembled WGS sequence"/>
</dbReference>
<dbReference type="Pfam" id="PF00150">
    <property type="entry name" value="Cellulase"/>
    <property type="match status" value="1"/>
</dbReference>
<dbReference type="PANTHER" id="PTHR31297">
    <property type="entry name" value="GLUCAN ENDO-1,6-BETA-GLUCOSIDASE B"/>
    <property type="match status" value="1"/>
</dbReference>
<dbReference type="GO" id="GO:0009251">
    <property type="term" value="P:glucan catabolic process"/>
    <property type="evidence" value="ECO:0007669"/>
    <property type="project" value="TreeGrafter"/>
</dbReference>
<reference evidence="6 7" key="1">
    <citation type="submission" date="2017-08" db="EMBL/GenBank/DDBJ databases">
        <title>The whole genome shortgun sequences of strain Leeuwenhoekiella nanhaiensis G18 from the South China Sea.</title>
        <authorList>
            <person name="Liu Q."/>
        </authorList>
    </citation>
    <scope>NUCLEOTIDE SEQUENCE [LARGE SCALE GENOMIC DNA]</scope>
    <source>
        <strain evidence="6 7">G18</strain>
    </source>
</reference>
<dbReference type="InterPro" id="IPR001547">
    <property type="entry name" value="Glyco_hydro_5"/>
</dbReference>
<comment type="similarity">
    <text evidence="4">Belongs to the glycosyl hydrolase 5 (cellulase A) family.</text>
</comment>
<sequence>MKNVVNIFWFLVVLLLSFGCSTSESSESLADSNVEDASAKARNQPQEPACSVPAINPFDMVARMGRGINLGNVLSAPVEGNWALPVEQTYFQDVAAAGFKTVRIPIRFDTYTTALADVNYENNGGKYIASPDSFQVDSAYLDRIEQVITWAMGENLIAIIDVHGDHWFWESYDVGSTYYKTGNERLAAEDRFRAIWKAISNRFACYSENLLFEIMNEAYFSMSAQEVDFINSEMLRIIRETNPTRNVVVTGGGKNSWEAPLQMNNSFLNSDEHLIATFHYYIPFKFTSSSKENNNVFDWGSQTDINLVNTHFDAVESWAQTVNKPVLLGEFGADNVCGFNYDTGQCGAFGGPTEAAREAYHSYIADAALARGFACTVWDAGHKSNKTIYRADDRSWVNSVKNAVLGIQDFCTASQFIANADIECGTDTGWSLLAKNGADAILQSAEPQDVAQGSTTINLQVSSTANLNDVILNNTTSAGQEWAGKRLRISCTAKAETAAQVFKMRLKATGVTATTYNGSPTLNLSNAYQTYSFDYDLPADLLEIQFQLICGSQAGNYWFDDFTVEILN</sequence>
<dbReference type="GO" id="GO:0005576">
    <property type="term" value="C:extracellular region"/>
    <property type="evidence" value="ECO:0007669"/>
    <property type="project" value="TreeGrafter"/>
</dbReference>
<dbReference type="PANTHER" id="PTHR31297:SF17">
    <property type="entry name" value="ENDOGLUCANASE"/>
    <property type="match status" value="1"/>
</dbReference>
<dbReference type="PROSITE" id="PS51257">
    <property type="entry name" value="PROKAR_LIPOPROTEIN"/>
    <property type="match status" value="1"/>
</dbReference>
<gene>
    <name evidence="6" type="ORF">CJ305_03735</name>
</gene>
<dbReference type="SUPFAM" id="SSF49785">
    <property type="entry name" value="Galactose-binding domain-like"/>
    <property type="match status" value="1"/>
</dbReference>
<evidence type="ECO:0000256" key="4">
    <source>
        <dbReference type="RuleBase" id="RU361153"/>
    </source>
</evidence>
<dbReference type="GO" id="GO:0008422">
    <property type="term" value="F:beta-glucosidase activity"/>
    <property type="evidence" value="ECO:0007669"/>
    <property type="project" value="TreeGrafter"/>
</dbReference>
<dbReference type="EMBL" id="NQXA01000002">
    <property type="protein sequence ID" value="PHQ30085.1"/>
    <property type="molecule type" value="Genomic_DNA"/>
</dbReference>
<dbReference type="SUPFAM" id="SSF51445">
    <property type="entry name" value="(Trans)glycosidases"/>
    <property type="match status" value="1"/>
</dbReference>
<name>A0A2G1VTK0_9FLAO</name>
<dbReference type="Gene3D" id="3.20.20.80">
    <property type="entry name" value="Glycosidases"/>
    <property type="match status" value="1"/>
</dbReference>
<protein>
    <recommendedName>
        <fullName evidence="5">Glycoside hydrolase family 5 domain-containing protein</fullName>
    </recommendedName>
</protein>
<keyword evidence="1" id="KW-0732">Signal</keyword>
<evidence type="ECO:0000313" key="6">
    <source>
        <dbReference type="EMBL" id="PHQ30085.1"/>
    </source>
</evidence>
<dbReference type="InterPro" id="IPR050386">
    <property type="entry name" value="Glycosyl_hydrolase_5"/>
</dbReference>
<evidence type="ECO:0000256" key="1">
    <source>
        <dbReference type="ARBA" id="ARBA00022729"/>
    </source>
</evidence>
<dbReference type="OrthoDB" id="1203282at2"/>